<keyword evidence="2" id="KW-1185">Reference proteome</keyword>
<organism evidence="1 2">
    <name type="scientific">Trichinella spiralis</name>
    <name type="common">Trichina worm</name>
    <dbReference type="NCBI Taxonomy" id="6334"/>
    <lineage>
        <taxon>Eukaryota</taxon>
        <taxon>Metazoa</taxon>
        <taxon>Ecdysozoa</taxon>
        <taxon>Nematoda</taxon>
        <taxon>Enoplea</taxon>
        <taxon>Dorylaimia</taxon>
        <taxon>Trichinellida</taxon>
        <taxon>Trichinellidae</taxon>
        <taxon>Trichinella</taxon>
    </lineage>
</organism>
<protein>
    <submittedName>
        <fullName evidence="1">Uncharacterized protein</fullName>
    </submittedName>
</protein>
<name>A0A0V1BK84_TRISP</name>
<gene>
    <name evidence="1" type="ORF">T01_1613</name>
</gene>
<dbReference type="Proteomes" id="UP000054776">
    <property type="component" value="Unassembled WGS sequence"/>
</dbReference>
<dbReference type="InParanoid" id="A0A0V1BK84"/>
<comment type="caution">
    <text evidence="1">The sequence shown here is derived from an EMBL/GenBank/DDBJ whole genome shotgun (WGS) entry which is preliminary data.</text>
</comment>
<reference evidence="1 2" key="1">
    <citation type="submission" date="2015-01" db="EMBL/GenBank/DDBJ databases">
        <title>Evolution of Trichinella species and genotypes.</title>
        <authorList>
            <person name="Korhonen P.K."/>
            <person name="Edoardo P."/>
            <person name="Giuseppe L.R."/>
            <person name="Gasser R.B."/>
        </authorList>
    </citation>
    <scope>NUCLEOTIDE SEQUENCE [LARGE SCALE GENOMIC DNA]</scope>
    <source>
        <strain evidence="1">ISS3</strain>
    </source>
</reference>
<evidence type="ECO:0000313" key="2">
    <source>
        <dbReference type="Proteomes" id="UP000054776"/>
    </source>
</evidence>
<proteinExistence type="predicted"/>
<dbReference type="EMBL" id="JYDH01000035">
    <property type="protein sequence ID" value="KRY37271.1"/>
    <property type="molecule type" value="Genomic_DNA"/>
</dbReference>
<dbReference type="AlphaFoldDB" id="A0A0V1BK84"/>
<sequence>MVQFFYSFHRLIRFSIYSPTDWAWPDHFLYRVYGLDDPESGSDCNQIPPPGDGMAGESGAWTPVAMLTAEGVHQFSIVRLRLEKRELDASCETQAVCSHSNQPFIAVVRNGSITRSMPSSVTWVQVPLAISSGVVTITVARATTCWYDNISTAEWKLDLEFPALGKLKGFPVLVEAPDPGESHFAITTTKGLLNRQGDLLLKIPLQSCAQQGCHQLQSREADWFYWCHPGFRYH</sequence>
<evidence type="ECO:0000313" key="1">
    <source>
        <dbReference type="EMBL" id="KRY37271.1"/>
    </source>
</evidence>
<accession>A0A0V1BK84</accession>